<dbReference type="EMBL" id="RHHQ01000005">
    <property type="protein sequence ID" value="RNB91382.1"/>
    <property type="molecule type" value="Genomic_DNA"/>
</dbReference>
<evidence type="ECO:0000313" key="3">
    <source>
        <dbReference type="EMBL" id="RNB91382.1"/>
    </source>
</evidence>
<dbReference type="InterPro" id="IPR036397">
    <property type="entry name" value="RNaseH_sf"/>
</dbReference>
<feature type="region of interest" description="Disordered" evidence="1">
    <location>
        <begin position="1"/>
        <end position="61"/>
    </location>
</feature>
<dbReference type="SUPFAM" id="SSF53098">
    <property type="entry name" value="Ribonuclease H-like"/>
    <property type="match status" value="1"/>
</dbReference>
<organism evidence="3 4">
    <name type="scientific">Brevibacillus fluminis</name>
    <dbReference type="NCBI Taxonomy" id="511487"/>
    <lineage>
        <taxon>Bacteria</taxon>
        <taxon>Bacillati</taxon>
        <taxon>Bacillota</taxon>
        <taxon>Bacilli</taxon>
        <taxon>Bacillales</taxon>
        <taxon>Paenibacillaceae</taxon>
        <taxon>Brevibacillus</taxon>
    </lineage>
</organism>
<dbReference type="Gene3D" id="3.30.420.10">
    <property type="entry name" value="Ribonuclease H-like superfamily/Ribonuclease H"/>
    <property type="match status" value="1"/>
</dbReference>
<keyword evidence="3" id="KW-0378">Hydrolase</keyword>
<dbReference type="AlphaFoldDB" id="A0A3M8DTH1"/>
<feature type="domain" description="YprB ribonuclease H-like" evidence="2">
    <location>
        <begin position="135"/>
        <end position="305"/>
    </location>
</feature>
<gene>
    <name evidence="3" type="ORF">EDM56_04885</name>
</gene>
<dbReference type="OrthoDB" id="9790530at2"/>
<comment type="caution">
    <text evidence="3">The sequence shown here is derived from an EMBL/GenBank/DDBJ whole genome shotgun (WGS) entry which is preliminary data.</text>
</comment>
<dbReference type="RefSeq" id="WP_122916774.1">
    <property type="nucleotide sequence ID" value="NZ_RHHQ01000005.1"/>
</dbReference>
<feature type="compositionally biased region" description="Basic residues" evidence="1">
    <location>
        <begin position="1"/>
        <end position="13"/>
    </location>
</feature>
<dbReference type="GO" id="GO:0004527">
    <property type="term" value="F:exonuclease activity"/>
    <property type="evidence" value="ECO:0007669"/>
    <property type="project" value="UniProtKB-KW"/>
</dbReference>
<protein>
    <submittedName>
        <fullName evidence="3">Exonuclease</fullName>
    </submittedName>
</protein>
<dbReference type="PANTHER" id="PTHR38462:SF1">
    <property type="entry name" value="YPRB RIBONUCLEASE H-LIKE DOMAIN-CONTAINING PROTEIN"/>
    <property type="match status" value="1"/>
</dbReference>
<dbReference type="InterPro" id="IPR011990">
    <property type="entry name" value="TPR-like_helical_dom_sf"/>
</dbReference>
<evidence type="ECO:0000256" key="1">
    <source>
        <dbReference type="SAM" id="MobiDB-lite"/>
    </source>
</evidence>
<proteinExistence type="predicted"/>
<dbReference type="GO" id="GO:0003676">
    <property type="term" value="F:nucleic acid binding"/>
    <property type="evidence" value="ECO:0007669"/>
    <property type="project" value="InterPro"/>
</dbReference>
<dbReference type="Gene3D" id="1.25.40.10">
    <property type="entry name" value="Tetratricopeptide repeat domain"/>
    <property type="match status" value="1"/>
</dbReference>
<evidence type="ECO:0000259" key="2">
    <source>
        <dbReference type="Pfam" id="PF13482"/>
    </source>
</evidence>
<evidence type="ECO:0000313" key="4">
    <source>
        <dbReference type="Proteomes" id="UP000271031"/>
    </source>
</evidence>
<dbReference type="InterPro" id="IPR038720">
    <property type="entry name" value="YprB_RNase_H-like_dom"/>
</dbReference>
<name>A0A3M8DTH1_9BACL</name>
<sequence>MSLKNKLNRLKPHLTREAGQKQVATPNAGGEALHEGGDAGDQLAEPSKTSEQPNAASTPAASPIIVPFADRWDALQSTPYGDQEDYVMVREVRYPQAKWHGRYSFDQLHEVLEAWGDSGLSHPLSGAATLAEQLLFFDTETTGLNGGTGNTIFLLGYSRIERDEVVVKQHFLASPHSEATLYQSFLHDVRGATHLVTYNGKSFDWPQVKTRHTLVRDEVPPLPTFGHFDLLHGSRRLWRRDLESCRLGIIEQEKLGVKRTNDLPGYLAPIAYFDYLHVYDPAPIEGVLHHNEWDVLSLITLYIHISKLLLEYKRGTPSLDELFEIARWYDTLGCDREAMHGYAQIAKSDHPLHGRARLALGLLYKKHRDYGRALAIWESCLKSPGHIAEELYVELAKLCEHQFKDYEKALHYTQQAFAHWQKKTALLRSKPRTELAAYRKRLERLEKKAGDSAAPGFFAES</sequence>
<keyword evidence="3" id="KW-0269">Exonuclease</keyword>
<keyword evidence="3" id="KW-0540">Nuclease</keyword>
<keyword evidence="4" id="KW-1185">Reference proteome</keyword>
<dbReference type="InterPro" id="IPR012337">
    <property type="entry name" value="RNaseH-like_sf"/>
</dbReference>
<reference evidence="3 4" key="1">
    <citation type="submission" date="2018-10" db="EMBL/GenBank/DDBJ databases">
        <title>Phylogenomics of Brevibacillus.</title>
        <authorList>
            <person name="Dunlap C."/>
        </authorList>
    </citation>
    <scope>NUCLEOTIDE SEQUENCE [LARGE SCALE GENOMIC DNA]</scope>
    <source>
        <strain evidence="3 4">JCM 15716</strain>
    </source>
</reference>
<dbReference type="SUPFAM" id="SSF48452">
    <property type="entry name" value="TPR-like"/>
    <property type="match status" value="1"/>
</dbReference>
<accession>A0A3M8DTH1</accession>
<feature type="compositionally biased region" description="Polar residues" evidence="1">
    <location>
        <begin position="47"/>
        <end position="60"/>
    </location>
</feature>
<dbReference type="Proteomes" id="UP000271031">
    <property type="component" value="Unassembled WGS sequence"/>
</dbReference>
<dbReference type="PANTHER" id="PTHR38462">
    <property type="entry name" value="EXONUCLEASE-LIKE PROTEIN"/>
    <property type="match status" value="1"/>
</dbReference>
<dbReference type="Pfam" id="PF13482">
    <property type="entry name" value="RNase_H_2"/>
    <property type="match status" value="1"/>
</dbReference>